<reference evidence="1 2" key="1">
    <citation type="journal article" date="2014" name="PLoS Genet.">
        <title>Phylogenetically driven sequencing of extremely halophilic archaea reveals strategies for static and dynamic osmo-response.</title>
        <authorList>
            <person name="Becker E.A."/>
            <person name="Seitzer P.M."/>
            <person name="Tritt A."/>
            <person name="Larsen D."/>
            <person name="Krusor M."/>
            <person name="Yao A.I."/>
            <person name="Wu D."/>
            <person name="Madern D."/>
            <person name="Eisen J.A."/>
            <person name="Darling A.E."/>
            <person name="Facciotti M.T."/>
        </authorList>
    </citation>
    <scope>NUCLEOTIDE SEQUENCE [LARGE SCALE GENOMIC DNA]</scope>
    <source>
        <strain evidence="1 2">JCM 14089</strain>
    </source>
</reference>
<name>L9VX45_9EURY</name>
<dbReference type="Proteomes" id="UP000011661">
    <property type="component" value="Unassembled WGS sequence"/>
</dbReference>
<dbReference type="STRING" id="1230460.C495_16620"/>
<sequence length="100" mass="11644">MFQRSKYSHSVQQRIHLFQRGSSGLIRFLRVFSSYSWTEHSILRKYVRFGSTSGGLSEATTQFTISKVMKMRPGNVDGIDTQNQRHLESISIRHQTRPQI</sequence>
<dbReference type="EMBL" id="AOHX01000052">
    <property type="protein sequence ID" value="ELY41577.1"/>
    <property type="molecule type" value="Genomic_DNA"/>
</dbReference>
<keyword evidence="2" id="KW-1185">Reference proteome</keyword>
<protein>
    <submittedName>
        <fullName evidence="1">Uncharacterized protein</fullName>
    </submittedName>
</protein>
<gene>
    <name evidence="1" type="ORF">C495_16620</name>
</gene>
<evidence type="ECO:0000313" key="1">
    <source>
        <dbReference type="EMBL" id="ELY41577.1"/>
    </source>
</evidence>
<proteinExistence type="predicted"/>
<accession>L9VX45</accession>
<comment type="caution">
    <text evidence="1">The sequence shown here is derived from an EMBL/GenBank/DDBJ whole genome shotgun (WGS) entry which is preliminary data.</text>
</comment>
<evidence type="ECO:0000313" key="2">
    <source>
        <dbReference type="Proteomes" id="UP000011661"/>
    </source>
</evidence>
<dbReference type="AlphaFoldDB" id="L9VX45"/>
<organism evidence="1 2">
    <name type="scientific">Natronorubrum sulfidifaciens JCM 14089</name>
    <dbReference type="NCBI Taxonomy" id="1230460"/>
    <lineage>
        <taxon>Archaea</taxon>
        <taxon>Methanobacteriati</taxon>
        <taxon>Methanobacteriota</taxon>
        <taxon>Stenosarchaea group</taxon>
        <taxon>Halobacteria</taxon>
        <taxon>Halobacteriales</taxon>
        <taxon>Natrialbaceae</taxon>
        <taxon>Natronorubrum</taxon>
    </lineage>
</organism>